<keyword evidence="2 4" id="KW-0547">Nucleotide-binding</keyword>
<evidence type="ECO:0000256" key="1">
    <source>
        <dbReference type="ARBA" id="ARBA00022598"/>
    </source>
</evidence>
<name>A0A7G9FN14_9FIRM</name>
<evidence type="ECO:0000256" key="4">
    <source>
        <dbReference type="PROSITE-ProRule" id="PRU00409"/>
    </source>
</evidence>
<dbReference type="Gene3D" id="3.30.1490.20">
    <property type="entry name" value="ATP-grasp fold, A domain"/>
    <property type="match status" value="1"/>
</dbReference>
<dbReference type="PROSITE" id="PS50975">
    <property type="entry name" value="ATP_GRASP"/>
    <property type="match status" value="1"/>
</dbReference>
<dbReference type="InterPro" id="IPR011761">
    <property type="entry name" value="ATP-grasp"/>
</dbReference>
<dbReference type="InterPro" id="IPR052032">
    <property type="entry name" value="ATP-dep_AA_Ligase"/>
</dbReference>
<evidence type="ECO:0000259" key="5">
    <source>
        <dbReference type="PROSITE" id="PS50975"/>
    </source>
</evidence>
<dbReference type="Proteomes" id="UP000515819">
    <property type="component" value="Chromosome"/>
</dbReference>
<gene>
    <name evidence="6" type="ORF">H9Q76_01125</name>
</gene>
<dbReference type="GO" id="GO:0005524">
    <property type="term" value="F:ATP binding"/>
    <property type="evidence" value="ECO:0007669"/>
    <property type="project" value="UniProtKB-UniRule"/>
</dbReference>
<evidence type="ECO:0000313" key="6">
    <source>
        <dbReference type="EMBL" id="QNL99945.1"/>
    </source>
</evidence>
<dbReference type="Gene3D" id="3.30.470.20">
    <property type="entry name" value="ATP-grasp fold, B domain"/>
    <property type="match status" value="1"/>
</dbReference>
<reference evidence="6 7" key="1">
    <citation type="submission" date="2020-08" db="EMBL/GenBank/DDBJ databases">
        <authorList>
            <person name="Liu C."/>
            <person name="Sun Q."/>
        </authorList>
    </citation>
    <scope>NUCLEOTIDE SEQUENCE [LARGE SCALE GENOMIC DNA]</scope>
    <source>
        <strain evidence="6 7">NSJ-4</strain>
    </source>
</reference>
<dbReference type="Gene3D" id="3.40.50.20">
    <property type="match status" value="1"/>
</dbReference>
<keyword evidence="7" id="KW-1185">Reference proteome</keyword>
<dbReference type="KEGG" id="wcp:H9Q76_01125"/>
<evidence type="ECO:0000256" key="2">
    <source>
        <dbReference type="ARBA" id="ARBA00022741"/>
    </source>
</evidence>
<dbReference type="SUPFAM" id="SSF56059">
    <property type="entry name" value="Glutathione synthetase ATP-binding domain-like"/>
    <property type="match status" value="1"/>
</dbReference>
<dbReference type="Pfam" id="PF02786">
    <property type="entry name" value="CPSase_L_D2"/>
    <property type="match status" value="1"/>
</dbReference>
<feature type="domain" description="ATP-grasp" evidence="5">
    <location>
        <begin position="110"/>
        <end position="301"/>
    </location>
</feature>
<dbReference type="GO" id="GO:0016874">
    <property type="term" value="F:ligase activity"/>
    <property type="evidence" value="ECO:0007669"/>
    <property type="project" value="UniProtKB-KW"/>
</dbReference>
<protein>
    <submittedName>
        <fullName evidence="6">ATP-grasp domain-containing protein</fullName>
    </submittedName>
</protein>
<dbReference type="RefSeq" id="WP_117781748.1">
    <property type="nucleotide sequence ID" value="NZ_CP060632.1"/>
</dbReference>
<keyword evidence="3 4" id="KW-0067">ATP-binding</keyword>
<dbReference type="InterPro" id="IPR013815">
    <property type="entry name" value="ATP_grasp_subdomain_1"/>
</dbReference>
<dbReference type="PANTHER" id="PTHR43585:SF2">
    <property type="entry name" value="ATP-GRASP ENZYME FSQD"/>
    <property type="match status" value="1"/>
</dbReference>
<evidence type="ECO:0000256" key="3">
    <source>
        <dbReference type="ARBA" id="ARBA00022840"/>
    </source>
</evidence>
<dbReference type="AlphaFoldDB" id="A0A7G9FN14"/>
<dbReference type="SMART" id="SM01209">
    <property type="entry name" value="GARS_A"/>
    <property type="match status" value="1"/>
</dbReference>
<dbReference type="EMBL" id="CP060632">
    <property type="protein sequence ID" value="QNL99945.1"/>
    <property type="molecule type" value="Genomic_DNA"/>
</dbReference>
<proteinExistence type="predicted"/>
<dbReference type="GO" id="GO:0046872">
    <property type="term" value="F:metal ion binding"/>
    <property type="evidence" value="ECO:0007669"/>
    <property type="project" value="InterPro"/>
</dbReference>
<keyword evidence="1" id="KW-0436">Ligase</keyword>
<dbReference type="InterPro" id="IPR005479">
    <property type="entry name" value="CPAse_ATP-bd"/>
</dbReference>
<dbReference type="PANTHER" id="PTHR43585">
    <property type="entry name" value="FUMIPYRROLE BIOSYNTHESIS PROTEIN C"/>
    <property type="match status" value="1"/>
</dbReference>
<sequence>MAKKRVLVLNGSFCEAPIIKKAKEMGMYVITTGNAPNLIGHQYADEYIPADYSDKEKVLQIVKDNDIEGVISCANDFGVLTAAYVAEQMGWPGHDKYEIAKLLHHKNLFKQYVYKHNIPAPHSYCPEDKADALNYIKQIEYPIIVKANDLTGGKGIRRANTYEEAVEAVDYSYEKSRDKHIVIEPFVIGTQHTYVTFLINKKVYVSTSCNCYSPINPYLIQSETLPADCIERVEPELKMIIENMAEDLNLVDGIIALQYIMKDGKPYIIETMRRAFGNQFLMLADKTTGFPWEEAYIKAALGESCDRLEFTDIEYKYCGHHGIMAPHNGKIRRYEIDNSISPHIFKKIDMLGENGAINDYLNERIAYIYYQYENKEEMINAVKNYNNNIKVIFADE</sequence>
<accession>A0A7G9FN14</accession>
<organism evidence="6 7">
    <name type="scientific">Wujia chipingensis</name>
    <dbReference type="NCBI Taxonomy" id="2763670"/>
    <lineage>
        <taxon>Bacteria</taxon>
        <taxon>Bacillati</taxon>
        <taxon>Bacillota</taxon>
        <taxon>Clostridia</taxon>
        <taxon>Lachnospirales</taxon>
        <taxon>Lachnospiraceae</taxon>
        <taxon>Wujia</taxon>
    </lineage>
</organism>
<evidence type="ECO:0000313" key="7">
    <source>
        <dbReference type="Proteomes" id="UP000515819"/>
    </source>
</evidence>